<organism evidence="2 3">
    <name type="scientific">Mycobacterium gallinarum</name>
    <dbReference type="NCBI Taxonomy" id="39689"/>
    <lineage>
        <taxon>Bacteria</taxon>
        <taxon>Bacillati</taxon>
        <taxon>Actinomycetota</taxon>
        <taxon>Actinomycetes</taxon>
        <taxon>Mycobacteriales</taxon>
        <taxon>Mycobacteriaceae</taxon>
        <taxon>Mycobacterium</taxon>
    </lineage>
</organism>
<dbReference type="EMBL" id="AP022601">
    <property type="protein sequence ID" value="BBY94575.1"/>
    <property type="molecule type" value="Genomic_DNA"/>
</dbReference>
<keyword evidence="3" id="KW-1185">Reference proteome</keyword>
<evidence type="ECO:0000313" key="3">
    <source>
        <dbReference type="Proteomes" id="UP000465785"/>
    </source>
</evidence>
<reference evidence="2 3" key="1">
    <citation type="journal article" date="2019" name="Emerg. Microbes Infect.">
        <title>Comprehensive subspecies identification of 175 nontuberculous mycobacteria species based on 7547 genomic profiles.</title>
        <authorList>
            <person name="Matsumoto Y."/>
            <person name="Kinjo T."/>
            <person name="Motooka D."/>
            <person name="Nabeya D."/>
            <person name="Jung N."/>
            <person name="Uechi K."/>
            <person name="Horii T."/>
            <person name="Iida T."/>
            <person name="Fujita J."/>
            <person name="Nakamura S."/>
        </authorList>
    </citation>
    <scope>NUCLEOTIDE SEQUENCE [LARGE SCALE GENOMIC DNA]</scope>
    <source>
        <strain evidence="2 3">JCM 6399</strain>
    </source>
</reference>
<sequence>MIVRRIALFAGVVALIVATAGLLVPLSVSPEGESSVGCGSAIAPDLSAARANDDGSAANIPVPGGIVVDTKFTRLCQLDLEDRRIWTITLAAVGALAVIGALVLGALSNRRTPTP</sequence>
<dbReference type="AlphaFoldDB" id="A0A9W4B625"/>
<evidence type="ECO:0000256" key="1">
    <source>
        <dbReference type="SAM" id="Phobius"/>
    </source>
</evidence>
<evidence type="ECO:0000313" key="2">
    <source>
        <dbReference type="EMBL" id="BBY94575.1"/>
    </source>
</evidence>
<feature type="transmembrane region" description="Helical" evidence="1">
    <location>
        <begin position="85"/>
        <end position="107"/>
    </location>
</feature>
<keyword evidence="1" id="KW-0472">Membrane</keyword>
<gene>
    <name evidence="2" type="ORF">MGALJ_42440</name>
</gene>
<keyword evidence="1" id="KW-1133">Transmembrane helix</keyword>
<protein>
    <recommendedName>
        <fullName evidence="4">Aminopeptidase</fullName>
    </recommendedName>
</protein>
<evidence type="ECO:0008006" key="4">
    <source>
        <dbReference type="Google" id="ProtNLM"/>
    </source>
</evidence>
<keyword evidence="1" id="KW-0812">Transmembrane</keyword>
<proteinExistence type="predicted"/>
<name>A0A9W4B625_9MYCO</name>
<dbReference type="Proteomes" id="UP000465785">
    <property type="component" value="Chromosome"/>
</dbReference>
<accession>A0A9W4B625</accession>
<dbReference type="KEGG" id="mgau:MGALJ_42440"/>